<evidence type="ECO:0000256" key="1">
    <source>
        <dbReference type="SAM" id="MobiDB-lite"/>
    </source>
</evidence>
<feature type="domain" description="FAS1" evidence="3">
    <location>
        <begin position="60"/>
        <end position="198"/>
    </location>
</feature>
<dbReference type="PROSITE" id="PS50213">
    <property type="entry name" value="FAS1"/>
    <property type="match status" value="2"/>
</dbReference>
<dbReference type="AlphaFoldDB" id="A0A6A6SM19"/>
<name>A0A6A6SM19_9PLEO</name>
<keyword evidence="5" id="KW-1185">Reference proteome</keyword>
<dbReference type="SUPFAM" id="SSF82153">
    <property type="entry name" value="FAS1 domain"/>
    <property type="match status" value="2"/>
</dbReference>
<dbReference type="PANTHER" id="PTHR10900">
    <property type="entry name" value="PERIOSTIN-RELATED"/>
    <property type="match status" value="1"/>
</dbReference>
<dbReference type="Gene3D" id="2.30.180.10">
    <property type="entry name" value="FAS1 domain"/>
    <property type="match status" value="2"/>
</dbReference>
<organism evidence="4 5">
    <name type="scientific">Lophiostoma macrostomum CBS 122681</name>
    <dbReference type="NCBI Taxonomy" id="1314788"/>
    <lineage>
        <taxon>Eukaryota</taxon>
        <taxon>Fungi</taxon>
        <taxon>Dikarya</taxon>
        <taxon>Ascomycota</taxon>
        <taxon>Pezizomycotina</taxon>
        <taxon>Dothideomycetes</taxon>
        <taxon>Pleosporomycetidae</taxon>
        <taxon>Pleosporales</taxon>
        <taxon>Lophiostomataceae</taxon>
        <taxon>Lophiostoma</taxon>
    </lineage>
</organism>
<evidence type="ECO:0000313" key="5">
    <source>
        <dbReference type="Proteomes" id="UP000799324"/>
    </source>
</evidence>
<sequence length="383" mass="42356">MLLFHAFVFAICVHATGQNCINSFLLLSSLESSTRHAQPAQGPLSGQQVLSPPTTSNPRESSIWDVISQTAAFSRVAALIDQHADDVRDILASTQNNLTVFLPTDDELDLISPGFHNMSSELLHETLLYHIIPWPLTLADLLCTPTLPTYLHPQDLNGPQRMKLDISVAGIKIDDDAIVRQEHMAASNGIIHAISSLLHPPAVAALDAVLDLPAADFSIFQHALRHTKLAEEVQAADFSGSTIFAPSNLAFSRLGQDRIGYLFSERGRDELKAIGMSHIVLNETLYSNAYYARDAKLYSAGQGGECAQLNVDRRQTSDLLHLCARGTRHFELETLRSWWILRVDVVRFTRWIEMVVDDVVLVGEKNLAARDGVVHVVPQLLFD</sequence>
<reference evidence="4" key="1">
    <citation type="journal article" date="2020" name="Stud. Mycol.">
        <title>101 Dothideomycetes genomes: a test case for predicting lifestyles and emergence of pathogens.</title>
        <authorList>
            <person name="Haridas S."/>
            <person name="Albert R."/>
            <person name="Binder M."/>
            <person name="Bloem J."/>
            <person name="Labutti K."/>
            <person name="Salamov A."/>
            <person name="Andreopoulos B."/>
            <person name="Baker S."/>
            <person name="Barry K."/>
            <person name="Bills G."/>
            <person name="Bluhm B."/>
            <person name="Cannon C."/>
            <person name="Castanera R."/>
            <person name="Culley D."/>
            <person name="Daum C."/>
            <person name="Ezra D."/>
            <person name="Gonzalez J."/>
            <person name="Henrissat B."/>
            <person name="Kuo A."/>
            <person name="Liang C."/>
            <person name="Lipzen A."/>
            <person name="Lutzoni F."/>
            <person name="Magnuson J."/>
            <person name="Mondo S."/>
            <person name="Nolan M."/>
            <person name="Ohm R."/>
            <person name="Pangilinan J."/>
            <person name="Park H.-J."/>
            <person name="Ramirez L."/>
            <person name="Alfaro M."/>
            <person name="Sun H."/>
            <person name="Tritt A."/>
            <person name="Yoshinaga Y."/>
            <person name="Zwiers L.-H."/>
            <person name="Turgeon B."/>
            <person name="Goodwin S."/>
            <person name="Spatafora J."/>
            <person name="Crous P."/>
            <person name="Grigoriev I."/>
        </authorList>
    </citation>
    <scope>NUCLEOTIDE SEQUENCE</scope>
    <source>
        <strain evidence="4">CBS 122681</strain>
    </source>
</reference>
<gene>
    <name evidence="4" type="ORF">K491DRAFT_763027</name>
</gene>
<dbReference type="EMBL" id="MU004534">
    <property type="protein sequence ID" value="KAF2648522.1"/>
    <property type="molecule type" value="Genomic_DNA"/>
</dbReference>
<feature type="region of interest" description="Disordered" evidence="1">
    <location>
        <begin position="37"/>
        <end position="60"/>
    </location>
</feature>
<feature type="domain" description="FAS1" evidence="3">
    <location>
        <begin position="204"/>
        <end position="381"/>
    </location>
</feature>
<dbReference type="InterPro" id="IPR050904">
    <property type="entry name" value="Adhesion/Biosynth-related"/>
</dbReference>
<dbReference type="SMART" id="SM00554">
    <property type="entry name" value="FAS1"/>
    <property type="match status" value="1"/>
</dbReference>
<feature type="signal peptide" evidence="2">
    <location>
        <begin position="1"/>
        <end position="17"/>
    </location>
</feature>
<proteinExistence type="predicted"/>
<dbReference type="InterPro" id="IPR000782">
    <property type="entry name" value="FAS1_domain"/>
</dbReference>
<protein>
    <submittedName>
        <fullName evidence="4">FAS1 domain-containing protein</fullName>
    </submittedName>
</protein>
<keyword evidence="2" id="KW-0732">Signal</keyword>
<dbReference type="Proteomes" id="UP000799324">
    <property type="component" value="Unassembled WGS sequence"/>
</dbReference>
<dbReference type="Pfam" id="PF02469">
    <property type="entry name" value="Fasciclin"/>
    <property type="match status" value="2"/>
</dbReference>
<evidence type="ECO:0000313" key="4">
    <source>
        <dbReference type="EMBL" id="KAF2648522.1"/>
    </source>
</evidence>
<dbReference type="InterPro" id="IPR036378">
    <property type="entry name" value="FAS1_dom_sf"/>
</dbReference>
<evidence type="ECO:0000256" key="2">
    <source>
        <dbReference type="SAM" id="SignalP"/>
    </source>
</evidence>
<feature type="chain" id="PRO_5025606958" evidence="2">
    <location>
        <begin position="18"/>
        <end position="383"/>
    </location>
</feature>
<feature type="compositionally biased region" description="Polar residues" evidence="1">
    <location>
        <begin position="44"/>
        <end position="60"/>
    </location>
</feature>
<dbReference type="OrthoDB" id="286301at2759"/>
<accession>A0A6A6SM19</accession>
<evidence type="ECO:0000259" key="3">
    <source>
        <dbReference type="PROSITE" id="PS50213"/>
    </source>
</evidence>
<dbReference type="PANTHER" id="PTHR10900:SF125">
    <property type="entry name" value="FAS1 DOMAIN-CONTAINING PROTEIN YLR001C"/>
    <property type="match status" value="1"/>
</dbReference>